<dbReference type="EMBL" id="CVQI01036696">
    <property type="protein sequence ID" value="CRK47528.1"/>
    <property type="molecule type" value="Genomic_DNA"/>
</dbReference>
<dbReference type="STRING" id="100787.A0A0G4MNT7"/>
<name>A0A0G4MNT7_VERLO</name>
<dbReference type="Proteomes" id="UP000044602">
    <property type="component" value="Unassembled WGS sequence"/>
</dbReference>
<feature type="non-terminal residue" evidence="2">
    <location>
        <position position="91"/>
    </location>
</feature>
<feature type="region of interest" description="Disordered" evidence="1">
    <location>
        <begin position="1"/>
        <end position="91"/>
    </location>
</feature>
<organism evidence="2 4">
    <name type="scientific">Verticillium longisporum</name>
    <name type="common">Verticillium dahliae var. longisporum</name>
    <dbReference type="NCBI Taxonomy" id="100787"/>
    <lineage>
        <taxon>Eukaryota</taxon>
        <taxon>Fungi</taxon>
        <taxon>Dikarya</taxon>
        <taxon>Ascomycota</taxon>
        <taxon>Pezizomycotina</taxon>
        <taxon>Sordariomycetes</taxon>
        <taxon>Hypocreomycetidae</taxon>
        <taxon>Glomerellales</taxon>
        <taxon>Plectosphaerellaceae</taxon>
        <taxon>Verticillium</taxon>
    </lineage>
</organism>
<accession>A0A0G4MNT7</accession>
<evidence type="ECO:0000313" key="2">
    <source>
        <dbReference type="EMBL" id="CRK35812.1"/>
    </source>
</evidence>
<evidence type="ECO:0000313" key="3">
    <source>
        <dbReference type="EMBL" id="CRK47528.1"/>
    </source>
</evidence>
<dbReference type="Proteomes" id="UP000045706">
    <property type="component" value="Unassembled WGS sequence"/>
</dbReference>
<dbReference type="AlphaFoldDB" id="A0A0G4MNT7"/>
<evidence type="ECO:0000313" key="4">
    <source>
        <dbReference type="Proteomes" id="UP000044602"/>
    </source>
</evidence>
<feature type="compositionally biased region" description="Polar residues" evidence="1">
    <location>
        <begin position="20"/>
        <end position="42"/>
    </location>
</feature>
<reference evidence="4 5" key="1">
    <citation type="submission" date="2015-05" db="EMBL/GenBank/DDBJ databases">
        <authorList>
            <person name="Fogelqvist Johan"/>
        </authorList>
    </citation>
    <scope>NUCLEOTIDE SEQUENCE [LARGE SCALE GENOMIC DNA]</scope>
    <source>
        <strain evidence="2">VL1</strain>
        <strain evidence="3">VL2</strain>
    </source>
</reference>
<evidence type="ECO:0000313" key="5">
    <source>
        <dbReference type="Proteomes" id="UP000045706"/>
    </source>
</evidence>
<proteinExistence type="predicted"/>
<feature type="compositionally biased region" description="Basic and acidic residues" evidence="1">
    <location>
        <begin position="45"/>
        <end position="57"/>
    </location>
</feature>
<keyword evidence="4" id="KW-1185">Reference proteome</keyword>
<feature type="compositionally biased region" description="Polar residues" evidence="1">
    <location>
        <begin position="82"/>
        <end position="91"/>
    </location>
</feature>
<dbReference type="EMBL" id="CVQH01023654">
    <property type="protein sequence ID" value="CRK35812.1"/>
    <property type="molecule type" value="Genomic_DNA"/>
</dbReference>
<protein>
    <submittedName>
        <fullName evidence="2">Uncharacterized protein</fullName>
    </submittedName>
</protein>
<evidence type="ECO:0000256" key="1">
    <source>
        <dbReference type="SAM" id="MobiDB-lite"/>
    </source>
</evidence>
<sequence>MAAAAHATPSTPIRAMQKASLRNPQATTPSPQRSASNRTPLSEVNDERGNVAVHEDYLPAPTPGQPRKTGRADRHHPYSRAPSYSATLEEE</sequence>
<gene>
    <name evidence="2" type="ORF">BN1708_019816</name>
    <name evidence="3" type="ORF">BN1723_020321</name>
</gene>